<accession>A0A6A6CDL9</accession>
<dbReference type="Proteomes" id="UP000799537">
    <property type="component" value="Unassembled WGS sequence"/>
</dbReference>
<dbReference type="AlphaFoldDB" id="A0A6A6CDL9"/>
<dbReference type="GeneID" id="54560631"/>
<keyword evidence="2" id="KW-1185">Reference proteome</keyword>
<reference evidence="1" key="1">
    <citation type="journal article" date="2020" name="Stud. Mycol.">
        <title>101 Dothideomycetes genomes: a test case for predicting lifestyles and emergence of pathogens.</title>
        <authorList>
            <person name="Haridas S."/>
            <person name="Albert R."/>
            <person name="Binder M."/>
            <person name="Bloem J."/>
            <person name="Labutti K."/>
            <person name="Salamov A."/>
            <person name="Andreopoulos B."/>
            <person name="Baker S."/>
            <person name="Barry K."/>
            <person name="Bills G."/>
            <person name="Bluhm B."/>
            <person name="Cannon C."/>
            <person name="Castanera R."/>
            <person name="Culley D."/>
            <person name="Daum C."/>
            <person name="Ezra D."/>
            <person name="Gonzalez J."/>
            <person name="Henrissat B."/>
            <person name="Kuo A."/>
            <person name="Liang C."/>
            <person name="Lipzen A."/>
            <person name="Lutzoni F."/>
            <person name="Magnuson J."/>
            <person name="Mondo S."/>
            <person name="Nolan M."/>
            <person name="Ohm R."/>
            <person name="Pangilinan J."/>
            <person name="Park H.-J."/>
            <person name="Ramirez L."/>
            <person name="Alfaro M."/>
            <person name="Sun H."/>
            <person name="Tritt A."/>
            <person name="Yoshinaga Y."/>
            <person name="Zwiers L.-H."/>
            <person name="Turgeon B."/>
            <person name="Goodwin S."/>
            <person name="Spatafora J."/>
            <person name="Crous P."/>
            <person name="Grigoriev I."/>
        </authorList>
    </citation>
    <scope>NUCLEOTIDE SEQUENCE</scope>
    <source>
        <strain evidence="1">ATCC 36951</strain>
    </source>
</reference>
<dbReference type="RefSeq" id="XP_033665702.1">
    <property type="nucleotide sequence ID" value="XM_033807359.1"/>
</dbReference>
<evidence type="ECO:0000313" key="2">
    <source>
        <dbReference type="Proteomes" id="UP000799537"/>
    </source>
</evidence>
<protein>
    <submittedName>
        <fullName evidence="1">Uncharacterized protein</fullName>
    </submittedName>
</protein>
<evidence type="ECO:0000313" key="1">
    <source>
        <dbReference type="EMBL" id="KAF2164813.1"/>
    </source>
</evidence>
<organism evidence="1 2">
    <name type="scientific">Zasmidium cellare ATCC 36951</name>
    <dbReference type="NCBI Taxonomy" id="1080233"/>
    <lineage>
        <taxon>Eukaryota</taxon>
        <taxon>Fungi</taxon>
        <taxon>Dikarya</taxon>
        <taxon>Ascomycota</taxon>
        <taxon>Pezizomycotina</taxon>
        <taxon>Dothideomycetes</taxon>
        <taxon>Dothideomycetidae</taxon>
        <taxon>Mycosphaerellales</taxon>
        <taxon>Mycosphaerellaceae</taxon>
        <taxon>Zasmidium</taxon>
    </lineage>
</organism>
<sequence>MSSRAQPPSFLTTFCSEPAQDVDMEKLIRHIHDLPVDIFDIIQDFFFTMPPRTMEINGHYRPPAELQISRETRKKFAWVYYTFTTFFASCWDDQKVYDWLKSLPRPHLYHVDRIEMYVAIHSKEALMRLTARPRLCLLRSKLVTDRWVKMDDVLYLRYSDGSIDDYETCAAWAMLGPSRLPW</sequence>
<dbReference type="EMBL" id="ML993602">
    <property type="protein sequence ID" value="KAF2164813.1"/>
    <property type="molecule type" value="Genomic_DNA"/>
</dbReference>
<name>A0A6A6CDL9_ZASCE</name>
<gene>
    <name evidence="1" type="ORF">M409DRAFT_24718</name>
</gene>
<proteinExistence type="predicted"/>